<dbReference type="RefSeq" id="WP_303299700.1">
    <property type="nucleotide sequence ID" value="NZ_BAABDA010000042.1"/>
</dbReference>
<dbReference type="InterPro" id="IPR018062">
    <property type="entry name" value="HTH_AraC-typ_CS"/>
</dbReference>
<dbReference type="SUPFAM" id="SSF46689">
    <property type="entry name" value="Homeodomain-like"/>
    <property type="match status" value="1"/>
</dbReference>
<accession>A0ABT8WHQ4</accession>
<dbReference type="Pfam" id="PF12833">
    <property type="entry name" value="HTH_18"/>
    <property type="match status" value="1"/>
</dbReference>
<evidence type="ECO:0000256" key="3">
    <source>
        <dbReference type="ARBA" id="ARBA00023163"/>
    </source>
</evidence>
<reference evidence="5" key="1">
    <citation type="submission" date="2023-07" db="EMBL/GenBank/DDBJ databases">
        <title>Two novel species in the genus Flavivirga.</title>
        <authorList>
            <person name="Kwon K."/>
        </authorList>
    </citation>
    <scope>NUCLEOTIDE SEQUENCE</scope>
    <source>
        <strain evidence="5">KACC 14158</strain>
    </source>
</reference>
<dbReference type="PROSITE" id="PS00041">
    <property type="entry name" value="HTH_ARAC_FAMILY_1"/>
    <property type="match status" value="1"/>
</dbReference>
<keyword evidence="3" id="KW-0804">Transcription</keyword>
<dbReference type="Gene3D" id="1.10.10.60">
    <property type="entry name" value="Homeodomain-like"/>
    <property type="match status" value="1"/>
</dbReference>
<evidence type="ECO:0000256" key="2">
    <source>
        <dbReference type="ARBA" id="ARBA00023125"/>
    </source>
</evidence>
<dbReference type="InterPro" id="IPR018060">
    <property type="entry name" value="HTH_AraC"/>
</dbReference>
<evidence type="ECO:0000313" key="5">
    <source>
        <dbReference type="EMBL" id="MDO5972637.1"/>
    </source>
</evidence>
<organism evidence="5 6">
    <name type="scientific">Flavivirga jejuensis</name>
    <dbReference type="NCBI Taxonomy" id="870487"/>
    <lineage>
        <taxon>Bacteria</taxon>
        <taxon>Pseudomonadati</taxon>
        <taxon>Bacteroidota</taxon>
        <taxon>Flavobacteriia</taxon>
        <taxon>Flavobacteriales</taxon>
        <taxon>Flavobacteriaceae</taxon>
        <taxon>Flavivirga</taxon>
    </lineage>
</organism>
<keyword evidence="2" id="KW-0238">DNA-binding</keyword>
<gene>
    <name evidence="5" type="ORF">Q4Q40_00445</name>
</gene>
<keyword evidence="1" id="KW-0805">Transcription regulation</keyword>
<name>A0ABT8WHQ4_9FLAO</name>
<protein>
    <submittedName>
        <fullName evidence="5">AraC family transcriptional regulator</fullName>
    </submittedName>
</protein>
<evidence type="ECO:0000259" key="4">
    <source>
        <dbReference type="PROSITE" id="PS01124"/>
    </source>
</evidence>
<dbReference type="PANTHER" id="PTHR43280">
    <property type="entry name" value="ARAC-FAMILY TRANSCRIPTIONAL REGULATOR"/>
    <property type="match status" value="1"/>
</dbReference>
<dbReference type="SMART" id="SM00342">
    <property type="entry name" value="HTH_ARAC"/>
    <property type="match status" value="1"/>
</dbReference>
<dbReference type="InterPro" id="IPR009057">
    <property type="entry name" value="Homeodomain-like_sf"/>
</dbReference>
<evidence type="ECO:0000256" key="1">
    <source>
        <dbReference type="ARBA" id="ARBA00023015"/>
    </source>
</evidence>
<dbReference type="EMBL" id="JAUOEL010000001">
    <property type="protein sequence ID" value="MDO5972637.1"/>
    <property type="molecule type" value="Genomic_DNA"/>
</dbReference>
<dbReference type="Pfam" id="PF20240">
    <property type="entry name" value="DUF6597"/>
    <property type="match status" value="1"/>
</dbReference>
<feature type="domain" description="HTH araC/xylS-type" evidence="4">
    <location>
        <begin position="149"/>
        <end position="248"/>
    </location>
</feature>
<dbReference type="PROSITE" id="PS01124">
    <property type="entry name" value="HTH_ARAC_FAMILY_2"/>
    <property type="match status" value="1"/>
</dbReference>
<comment type="caution">
    <text evidence="5">The sequence shown here is derived from an EMBL/GenBank/DDBJ whole genome shotgun (WGS) entry which is preliminary data.</text>
</comment>
<dbReference type="PANTHER" id="PTHR43280:SF28">
    <property type="entry name" value="HTH-TYPE TRANSCRIPTIONAL ACTIVATOR RHAS"/>
    <property type="match status" value="1"/>
</dbReference>
<keyword evidence="6" id="KW-1185">Reference proteome</keyword>
<proteinExistence type="predicted"/>
<dbReference type="Proteomes" id="UP001176806">
    <property type="component" value="Unassembled WGS sequence"/>
</dbReference>
<dbReference type="InterPro" id="IPR046532">
    <property type="entry name" value="DUF6597"/>
</dbReference>
<evidence type="ECO:0000313" key="6">
    <source>
        <dbReference type="Proteomes" id="UP001176806"/>
    </source>
</evidence>
<sequence length="251" mass="29028">MIAEKTYHPNYPLNQFVDSIWIGKASSLNLKSSHHAALFTELIFNYGDNFQVKGQNIENTINKNGHQIISGLKTEPFQTKVSGTYRSVGFILKPFSYGMLIDKFGTRAMDRVSEILYESLFDSENPDFKTIEHHLLGLFDNLQIDSDLIKFEQYISSNLLEKGTLKDFNRSISISQKSFIQKFKRLYLLTPRDYLKLKKVNAAIKLLQNNKSNRLVEIGLDSGFYDQSHFIKTFKNFCGYTPKEFSKYGQR</sequence>